<dbReference type="Proteomes" id="UP000056968">
    <property type="component" value="Chromosome"/>
</dbReference>
<dbReference type="InterPro" id="IPR044880">
    <property type="entry name" value="NCX_ion-bd_dom_sf"/>
</dbReference>
<dbReference type="KEGG" id="sbd:ATN00_12430"/>
<comment type="subcellular location">
    <subcellularLocation>
        <location evidence="1">Membrane</location>
        <topology evidence="1">Multi-pass membrane protein</topology>
    </subcellularLocation>
</comment>
<evidence type="ECO:0000256" key="2">
    <source>
        <dbReference type="ARBA" id="ARBA00022692"/>
    </source>
</evidence>
<keyword evidence="4 5" id="KW-0472">Membrane</keyword>
<dbReference type="InterPro" id="IPR004837">
    <property type="entry name" value="NaCa_Exmemb"/>
</dbReference>
<reference evidence="7 8" key="1">
    <citation type="submission" date="2015-11" db="EMBL/GenBank/DDBJ databases">
        <title>A Two-component Flavoprotein Monooxygenase System MeaXY Responsible for para-Hydroxylation of 2-Methyl-6-ethylaniline and 2,6-Diethylaniline in Sphingobium baderi DE-13.</title>
        <authorList>
            <person name="Cheng M."/>
            <person name="Meng Q."/>
            <person name="Yang Y."/>
            <person name="Chu C."/>
            <person name="Yan X."/>
            <person name="He J."/>
            <person name="Li S."/>
        </authorList>
    </citation>
    <scope>NUCLEOTIDE SEQUENCE [LARGE SCALE GENOMIC DNA]</scope>
    <source>
        <strain evidence="7 8">DE-13</strain>
    </source>
</reference>
<dbReference type="EMBL" id="CP013264">
    <property type="protein sequence ID" value="ALR20986.1"/>
    <property type="molecule type" value="Genomic_DNA"/>
</dbReference>
<evidence type="ECO:0000313" key="7">
    <source>
        <dbReference type="EMBL" id="ALR20986.1"/>
    </source>
</evidence>
<feature type="transmembrane region" description="Helical" evidence="5">
    <location>
        <begin position="226"/>
        <end position="252"/>
    </location>
</feature>
<evidence type="ECO:0000256" key="1">
    <source>
        <dbReference type="ARBA" id="ARBA00004141"/>
    </source>
</evidence>
<proteinExistence type="predicted"/>
<feature type="transmembrane region" description="Helical" evidence="5">
    <location>
        <begin position="296"/>
        <end position="314"/>
    </location>
</feature>
<keyword evidence="8" id="KW-1185">Reference proteome</keyword>
<feature type="transmembrane region" description="Helical" evidence="5">
    <location>
        <begin position="47"/>
        <end position="73"/>
    </location>
</feature>
<sequence length="349" mass="36571">MPLANAASYPLWVNLLIFVVAAAVIWRAGGRLTRALDAIATRTRLEHVFVGMLLLGGITSLPELANVVTASALDHPRLAINNLLGSAAINILLLAVADAFVGRKAVTSIVAQPSTMMMAALCMIILMMIAALVVLGDISIGPLGLGSLFIGACCLGFFWLAASHDRRSRWKVEDEEPRRGEPDDGGISQAPLAALWTRVTLYGACLFAAGYSLSQTGSAIAEQTGMTSAIVGFALIGTATSLPELVTVVTALKLRRPEMAFGQVLGTNFVNLSLLPVGDLIYQGEPVVRTLGAFETVSALLGAVLIGVFMVGLLEHRNRTILKMGVDSAVVIVAFALGAALLAGLPARE</sequence>
<name>A0A0S3EZW7_9SPHN</name>
<evidence type="ECO:0000313" key="8">
    <source>
        <dbReference type="Proteomes" id="UP000056968"/>
    </source>
</evidence>
<dbReference type="AlphaFoldDB" id="A0A0S3EZW7"/>
<evidence type="ECO:0000256" key="4">
    <source>
        <dbReference type="ARBA" id="ARBA00023136"/>
    </source>
</evidence>
<feature type="domain" description="Sodium/calcium exchanger membrane region" evidence="6">
    <location>
        <begin position="201"/>
        <end position="312"/>
    </location>
</feature>
<feature type="transmembrane region" description="Helical" evidence="5">
    <location>
        <begin position="326"/>
        <end position="347"/>
    </location>
</feature>
<dbReference type="GO" id="GO:0055085">
    <property type="term" value="P:transmembrane transport"/>
    <property type="evidence" value="ECO:0007669"/>
    <property type="project" value="InterPro"/>
</dbReference>
<keyword evidence="2 5" id="KW-0812">Transmembrane</keyword>
<dbReference type="Gene3D" id="1.20.1420.30">
    <property type="entry name" value="NCX, central ion-binding region"/>
    <property type="match status" value="1"/>
</dbReference>
<evidence type="ECO:0000259" key="6">
    <source>
        <dbReference type="Pfam" id="PF01699"/>
    </source>
</evidence>
<feature type="transmembrane region" description="Helical" evidence="5">
    <location>
        <begin position="140"/>
        <end position="161"/>
    </location>
</feature>
<evidence type="ECO:0000256" key="3">
    <source>
        <dbReference type="ARBA" id="ARBA00022989"/>
    </source>
</evidence>
<dbReference type="GO" id="GO:0016020">
    <property type="term" value="C:membrane"/>
    <property type="evidence" value="ECO:0007669"/>
    <property type="project" value="UniProtKB-SubCell"/>
</dbReference>
<feature type="transmembrane region" description="Helical" evidence="5">
    <location>
        <begin position="264"/>
        <end position="284"/>
    </location>
</feature>
<feature type="transmembrane region" description="Helical" evidence="5">
    <location>
        <begin position="195"/>
        <end position="214"/>
    </location>
</feature>
<accession>A0A0S3EZW7</accession>
<dbReference type="RefSeq" id="WP_062065030.1">
    <property type="nucleotide sequence ID" value="NZ_CP013264.1"/>
</dbReference>
<dbReference type="Pfam" id="PF01699">
    <property type="entry name" value="Na_Ca_ex"/>
    <property type="match status" value="2"/>
</dbReference>
<evidence type="ECO:0000256" key="5">
    <source>
        <dbReference type="SAM" id="Phobius"/>
    </source>
</evidence>
<feature type="domain" description="Sodium/calcium exchanger membrane region" evidence="6">
    <location>
        <begin position="15"/>
        <end position="158"/>
    </location>
</feature>
<protein>
    <submittedName>
        <fullName evidence="7">Sodium:calcium symporter</fullName>
    </submittedName>
</protein>
<feature type="transmembrane region" description="Helical" evidence="5">
    <location>
        <begin position="6"/>
        <end position="26"/>
    </location>
</feature>
<feature type="transmembrane region" description="Helical" evidence="5">
    <location>
        <begin position="113"/>
        <end position="134"/>
    </location>
</feature>
<organism evidence="7 8">
    <name type="scientific">Sphingobium baderi</name>
    <dbReference type="NCBI Taxonomy" id="1332080"/>
    <lineage>
        <taxon>Bacteria</taxon>
        <taxon>Pseudomonadati</taxon>
        <taxon>Pseudomonadota</taxon>
        <taxon>Alphaproteobacteria</taxon>
        <taxon>Sphingomonadales</taxon>
        <taxon>Sphingomonadaceae</taxon>
        <taxon>Sphingobium</taxon>
    </lineage>
</organism>
<feature type="transmembrane region" description="Helical" evidence="5">
    <location>
        <begin position="79"/>
        <end position="101"/>
    </location>
</feature>
<dbReference type="STRING" id="1332080.ATN00_12430"/>
<gene>
    <name evidence="7" type="ORF">ATN00_12430</name>
</gene>
<keyword evidence="3 5" id="KW-1133">Transmembrane helix</keyword>